<evidence type="ECO:0000256" key="1">
    <source>
        <dbReference type="SAM" id="Coils"/>
    </source>
</evidence>
<organism evidence="5">
    <name type="scientific">Camponotus floridanus</name>
    <name type="common">Florida carpenter ant</name>
    <dbReference type="NCBI Taxonomy" id="104421"/>
    <lineage>
        <taxon>Eukaryota</taxon>
        <taxon>Metazoa</taxon>
        <taxon>Ecdysozoa</taxon>
        <taxon>Arthropoda</taxon>
        <taxon>Hexapoda</taxon>
        <taxon>Insecta</taxon>
        <taxon>Pterygota</taxon>
        <taxon>Neoptera</taxon>
        <taxon>Endopterygota</taxon>
        <taxon>Hymenoptera</taxon>
        <taxon>Apocrita</taxon>
        <taxon>Aculeata</taxon>
        <taxon>Formicoidea</taxon>
        <taxon>Formicidae</taxon>
        <taxon>Formicinae</taxon>
        <taxon>Camponotus</taxon>
    </lineage>
</organism>
<evidence type="ECO:0000313" key="5">
    <source>
        <dbReference type="Proteomes" id="UP000000311"/>
    </source>
</evidence>
<reference evidence="4 5" key="1">
    <citation type="journal article" date="2010" name="Science">
        <title>Genomic comparison of the ants Camponotus floridanus and Harpegnathos saltator.</title>
        <authorList>
            <person name="Bonasio R."/>
            <person name="Zhang G."/>
            <person name="Ye C."/>
            <person name="Mutti N.S."/>
            <person name="Fang X."/>
            <person name="Qin N."/>
            <person name="Donahue G."/>
            <person name="Yang P."/>
            <person name="Li Q."/>
            <person name="Li C."/>
            <person name="Zhang P."/>
            <person name="Huang Z."/>
            <person name="Berger S.L."/>
            <person name="Reinberg D."/>
            <person name="Wang J."/>
            <person name="Liebig J."/>
        </authorList>
    </citation>
    <scope>NUCLEOTIDE SEQUENCE [LARGE SCALE GENOMIC DNA]</scope>
    <source>
        <strain evidence="5">C129</strain>
    </source>
</reference>
<keyword evidence="1" id="KW-0175">Coiled coil</keyword>
<gene>
    <name evidence="4" type="ORF">EAG_07191</name>
</gene>
<dbReference type="AlphaFoldDB" id="E2ASB5"/>
<dbReference type="Proteomes" id="UP000000311">
    <property type="component" value="Unassembled WGS sequence"/>
</dbReference>
<evidence type="ECO:0000259" key="3">
    <source>
        <dbReference type="Pfam" id="PF21787"/>
    </source>
</evidence>
<keyword evidence="5" id="KW-1185">Reference proteome</keyword>
<evidence type="ECO:0000313" key="4">
    <source>
        <dbReference type="EMBL" id="EFN63669.1"/>
    </source>
</evidence>
<dbReference type="InParanoid" id="E2ASB5"/>
<protein>
    <recommendedName>
        <fullName evidence="3">Transposable element P transposase-like RNase H domain-containing protein</fullName>
    </recommendedName>
</protein>
<dbReference type="InterPro" id="IPR048365">
    <property type="entry name" value="TNP-like_RNaseH_N"/>
</dbReference>
<evidence type="ECO:0000256" key="2">
    <source>
        <dbReference type="SAM" id="MobiDB-lite"/>
    </source>
</evidence>
<dbReference type="OrthoDB" id="9971063at2759"/>
<dbReference type="EMBL" id="GL442283">
    <property type="protein sequence ID" value="EFN63669.1"/>
    <property type="molecule type" value="Genomic_DNA"/>
</dbReference>
<feature type="domain" description="Transposable element P transposase-like RNase H" evidence="3">
    <location>
        <begin position="185"/>
        <end position="232"/>
    </location>
</feature>
<name>E2ASB5_CAMFO</name>
<feature type="coiled-coil region" evidence="1">
    <location>
        <begin position="87"/>
        <end position="122"/>
    </location>
</feature>
<sequence length="366" mass="42228">MTQKILTNDTFPTIHVAYYVEEVGIDPLDQLQKEIEMQETNTRLDNAETIVQDSNIQYTFVMTETGTNINNRKRKLCQCDDTHFAKIRKLEEENKKLQDLYLKEIEKCNKELEKQKEIFQIVLDKEAMKKKLNASNLKCKLLLRKTKRREKKITNMSNLLTTLKKKYYDIATSIFNKTLDICNIKLGFFTQVLEILEKIPDEDKDCALIFDSMAIRQQLCWSQTENKFVGYLQEIGAFPDLPGSSRPTHNSIADTRPTSAYGSRVESYPQQAVPASTVFPKGNPVLTPSEKTRGLTRNLANPKKRSKNTGTRRDVTRTLTEPTTNTNQQLIDIKRIITRERFIASEPDLHYPLPDLTVHPTAQRHS</sequence>
<accession>E2ASB5</accession>
<proteinExistence type="predicted"/>
<dbReference type="Pfam" id="PF21787">
    <property type="entry name" value="TNP-like_RNaseH_N"/>
    <property type="match status" value="1"/>
</dbReference>
<feature type="region of interest" description="Disordered" evidence="2">
    <location>
        <begin position="276"/>
        <end position="315"/>
    </location>
</feature>